<evidence type="ECO:0000256" key="1">
    <source>
        <dbReference type="SAM" id="MobiDB-lite"/>
    </source>
</evidence>
<feature type="compositionally biased region" description="Basic and acidic residues" evidence="1">
    <location>
        <begin position="8"/>
        <end position="19"/>
    </location>
</feature>
<evidence type="ECO:0008006" key="4">
    <source>
        <dbReference type="Google" id="ProtNLM"/>
    </source>
</evidence>
<dbReference type="EMBL" id="NKUB01000026">
    <property type="protein sequence ID" value="PYD68644.1"/>
    <property type="molecule type" value="Genomic_DNA"/>
</dbReference>
<proteinExistence type="predicted"/>
<protein>
    <recommendedName>
        <fullName evidence="4">Stress-induced protein</fullName>
    </recommendedName>
</protein>
<feature type="region of interest" description="Disordered" evidence="1">
    <location>
        <begin position="1"/>
        <end position="57"/>
    </location>
</feature>
<reference evidence="2 3" key="1">
    <citation type="submission" date="2017-07" db="EMBL/GenBank/DDBJ databases">
        <title>A draft genome sequence of Komagataeibacter swingsii LMG 22125.</title>
        <authorList>
            <person name="Skraban J."/>
            <person name="Cleenwerck I."/>
            <person name="Vandamme P."/>
            <person name="Trcek J."/>
        </authorList>
    </citation>
    <scope>NUCLEOTIDE SEQUENCE [LARGE SCALE GENOMIC DNA]</scope>
    <source>
        <strain evidence="2 3">LMG 22125</strain>
    </source>
</reference>
<evidence type="ECO:0000313" key="2">
    <source>
        <dbReference type="EMBL" id="PYD68644.1"/>
    </source>
</evidence>
<accession>A0A2V4RI81</accession>
<comment type="caution">
    <text evidence="2">The sequence shown here is derived from an EMBL/GenBank/DDBJ whole genome shotgun (WGS) entry which is preliminary data.</text>
</comment>
<gene>
    <name evidence="2" type="ORF">CFR76_14040</name>
</gene>
<dbReference type="AlphaFoldDB" id="A0A2V4RI81"/>
<organism evidence="2 3">
    <name type="scientific">Komagataeibacter swingsii</name>
    <dbReference type="NCBI Taxonomy" id="215220"/>
    <lineage>
        <taxon>Bacteria</taxon>
        <taxon>Pseudomonadati</taxon>
        <taxon>Pseudomonadota</taxon>
        <taxon>Alphaproteobacteria</taxon>
        <taxon>Acetobacterales</taxon>
        <taxon>Acetobacteraceae</taxon>
        <taxon>Komagataeibacter</taxon>
    </lineage>
</organism>
<sequence>MANQGGSHELHVKAGEQSHKNTGTSQGEKTEGTHSTGTRGGTHEQHVKAGQQSHKNT</sequence>
<keyword evidence="3" id="KW-1185">Reference proteome</keyword>
<name>A0A2V4RI81_9PROT</name>
<evidence type="ECO:0000313" key="3">
    <source>
        <dbReference type="Proteomes" id="UP000247371"/>
    </source>
</evidence>
<dbReference type="Proteomes" id="UP000247371">
    <property type="component" value="Unassembled WGS sequence"/>
</dbReference>